<dbReference type="EMBL" id="BFAG01000002">
    <property type="protein sequence ID" value="GBF04684.1"/>
    <property type="molecule type" value="Genomic_DNA"/>
</dbReference>
<evidence type="ECO:0000256" key="5">
    <source>
        <dbReference type="ARBA" id="ARBA00023002"/>
    </source>
</evidence>
<comment type="similarity">
    <text evidence="2">Belongs to the cytochrome P450 family.</text>
</comment>
<keyword evidence="5" id="KW-0560">Oxidoreductase</keyword>
<dbReference type="GO" id="GO:0016705">
    <property type="term" value="F:oxidoreductase activity, acting on paired donors, with incorporation or reduction of molecular oxygen"/>
    <property type="evidence" value="ECO:0007669"/>
    <property type="project" value="InterPro"/>
</dbReference>
<dbReference type="GO" id="GO:0004497">
    <property type="term" value="F:monooxygenase activity"/>
    <property type="evidence" value="ECO:0007669"/>
    <property type="project" value="UniProtKB-KW"/>
</dbReference>
<dbReference type="CDD" id="cd11067">
    <property type="entry name" value="CYP152"/>
    <property type="match status" value="1"/>
</dbReference>
<evidence type="ECO:0000313" key="9">
    <source>
        <dbReference type="EMBL" id="GBF04684.1"/>
    </source>
</evidence>
<evidence type="ECO:0000256" key="6">
    <source>
        <dbReference type="ARBA" id="ARBA00023004"/>
    </source>
</evidence>
<evidence type="ECO:0000313" key="10">
    <source>
        <dbReference type="Proteomes" id="UP000236569"/>
    </source>
</evidence>
<feature type="binding site" description="axial binding residue" evidence="8">
    <location>
        <position position="360"/>
    </location>
    <ligand>
        <name>heme</name>
        <dbReference type="ChEBI" id="CHEBI:30413"/>
    </ligand>
    <ligandPart>
        <name>Fe</name>
        <dbReference type="ChEBI" id="CHEBI:18248"/>
    </ligandPart>
</feature>
<evidence type="ECO:0000256" key="1">
    <source>
        <dbReference type="ARBA" id="ARBA00001971"/>
    </source>
</evidence>
<reference evidence="10" key="1">
    <citation type="submission" date="2018-01" db="EMBL/GenBank/DDBJ databases">
        <title>Draft Genome Sequence of the Radioresistant Bacterium Deinococcus aerius TR0125, Isolated from the Higher Atmosphere above Japan.</title>
        <authorList>
            <person name="Satoh K."/>
            <person name="Arai H."/>
            <person name="Sanzen T."/>
            <person name="Kawaguchi Y."/>
            <person name="Hayashi H."/>
            <person name="Yokobori S."/>
            <person name="Yamagishi A."/>
            <person name="Oono Y."/>
            <person name="Narumi I."/>
        </authorList>
    </citation>
    <scope>NUCLEOTIDE SEQUENCE [LARGE SCALE GENOMIC DNA]</scope>
    <source>
        <strain evidence="10">TR0125</strain>
    </source>
</reference>
<dbReference type="InterPro" id="IPR002401">
    <property type="entry name" value="Cyt_P450_E_grp-I"/>
</dbReference>
<dbReference type="Gene3D" id="1.10.630.10">
    <property type="entry name" value="Cytochrome P450"/>
    <property type="match status" value="1"/>
</dbReference>
<dbReference type="OrthoDB" id="9764248at2"/>
<dbReference type="Pfam" id="PF00067">
    <property type="entry name" value="p450"/>
    <property type="match status" value="1"/>
</dbReference>
<keyword evidence="7" id="KW-0503">Monooxygenase</keyword>
<gene>
    <name evidence="9" type="ORF">DAERI_020281</name>
</gene>
<dbReference type="GO" id="GO:0016125">
    <property type="term" value="P:sterol metabolic process"/>
    <property type="evidence" value="ECO:0007669"/>
    <property type="project" value="TreeGrafter"/>
</dbReference>
<evidence type="ECO:0000256" key="7">
    <source>
        <dbReference type="ARBA" id="ARBA00023033"/>
    </source>
</evidence>
<dbReference type="RefSeq" id="WP_103128162.1">
    <property type="nucleotide sequence ID" value="NZ_BFAG01000002.1"/>
</dbReference>
<keyword evidence="10" id="KW-1185">Reference proteome</keyword>
<dbReference type="InterPro" id="IPR036396">
    <property type="entry name" value="Cyt_P450_sf"/>
</dbReference>
<dbReference type="GO" id="GO:0005506">
    <property type="term" value="F:iron ion binding"/>
    <property type="evidence" value="ECO:0007669"/>
    <property type="project" value="InterPro"/>
</dbReference>
<name>A0A2I9CSN6_9DEIO</name>
<protein>
    <submittedName>
        <fullName evidence="9">Cytochrome P450</fullName>
    </submittedName>
</protein>
<organism evidence="9 10">
    <name type="scientific">Deinococcus aerius</name>
    <dbReference type="NCBI Taxonomy" id="200253"/>
    <lineage>
        <taxon>Bacteria</taxon>
        <taxon>Thermotogati</taxon>
        <taxon>Deinococcota</taxon>
        <taxon>Deinococci</taxon>
        <taxon>Deinococcales</taxon>
        <taxon>Deinococcaceae</taxon>
        <taxon>Deinococcus</taxon>
    </lineage>
</organism>
<sequence>MPAARSHPTDSTVALLREGYAFLLHRSERDHTDVFETRLLGLPFLCLHGEEAARLFYDPERFERRGAAPPRAQKTLFGQGGVQGLDGEAHRARKGMFMSLMTPDRLRDLARLTTAQWHAAAVKWEMQDRVVLLDEVQELLCRAVCRWAGVPLTPAEVTLRTADFAAMIDSAGAVGPRHWRGRLGRARAERWAGGLIRQVRAGDLDPDEASALRVIALHRDPAGELLDEHTAAVEVLNVLRPTVAVALYVTFTALALHESPEARRDLLSGRGAGEHFVQEVRRFYPFFPFALAKVRRDFEWRGQPFQRGRRALLNLYGTNHDRRLWGDPERFRPGRFRDWNGSAYNFIPQGGGDHVQGHRCAGEWITIELMQGALRFLTEELTYVVPPQDLRVSLTRYPARPASRLVLSGVRRSGGRAGGA</sequence>
<dbReference type="SUPFAM" id="SSF48264">
    <property type="entry name" value="Cytochrome P450"/>
    <property type="match status" value="1"/>
</dbReference>
<evidence type="ECO:0000256" key="2">
    <source>
        <dbReference type="ARBA" id="ARBA00010617"/>
    </source>
</evidence>
<keyword evidence="6 8" id="KW-0408">Iron</keyword>
<dbReference type="PRINTS" id="PR00463">
    <property type="entry name" value="EP450I"/>
</dbReference>
<dbReference type="GO" id="GO:0020037">
    <property type="term" value="F:heme binding"/>
    <property type="evidence" value="ECO:0007669"/>
    <property type="project" value="InterPro"/>
</dbReference>
<dbReference type="PANTHER" id="PTHR24286:SF24">
    <property type="entry name" value="LANOSTEROL 14-ALPHA DEMETHYLASE"/>
    <property type="match status" value="1"/>
</dbReference>
<comment type="caution">
    <text evidence="9">The sequence shown here is derived from an EMBL/GenBank/DDBJ whole genome shotgun (WGS) entry which is preliminary data.</text>
</comment>
<keyword evidence="3 8" id="KW-0349">Heme</keyword>
<dbReference type="PANTHER" id="PTHR24286">
    <property type="entry name" value="CYTOCHROME P450 26"/>
    <property type="match status" value="1"/>
</dbReference>
<dbReference type="InterPro" id="IPR001128">
    <property type="entry name" value="Cyt_P450"/>
</dbReference>
<evidence type="ECO:0000256" key="4">
    <source>
        <dbReference type="ARBA" id="ARBA00022723"/>
    </source>
</evidence>
<accession>A0A2I9CSN6</accession>
<dbReference type="AlphaFoldDB" id="A0A2I9CSN6"/>
<proteinExistence type="inferred from homology"/>
<comment type="cofactor">
    <cofactor evidence="1 8">
        <name>heme</name>
        <dbReference type="ChEBI" id="CHEBI:30413"/>
    </cofactor>
</comment>
<keyword evidence="4 8" id="KW-0479">Metal-binding</keyword>
<dbReference type="Proteomes" id="UP000236569">
    <property type="component" value="Unassembled WGS sequence"/>
</dbReference>
<evidence type="ECO:0000256" key="8">
    <source>
        <dbReference type="PIRSR" id="PIRSR602401-1"/>
    </source>
</evidence>
<evidence type="ECO:0000256" key="3">
    <source>
        <dbReference type="ARBA" id="ARBA00022617"/>
    </source>
</evidence>